<feature type="domain" description="Reverse transcriptase RNase H-like" evidence="7">
    <location>
        <begin position="13"/>
        <end position="113"/>
    </location>
</feature>
<keyword evidence="3" id="KW-0540">Nuclease</keyword>
<name>A0A9Q3CQ61_9BASI</name>
<keyword evidence="9" id="KW-1185">Reference proteome</keyword>
<dbReference type="InterPro" id="IPR043502">
    <property type="entry name" value="DNA/RNA_pol_sf"/>
</dbReference>
<proteinExistence type="predicted"/>
<reference evidence="8" key="1">
    <citation type="submission" date="2021-03" db="EMBL/GenBank/DDBJ databases">
        <title>Draft genome sequence of rust myrtle Austropuccinia psidii MF-1, a brazilian biotype.</title>
        <authorList>
            <person name="Quecine M.C."/>
            <person name="Pachon D.M.R."/>
            <person name="Bonatelli M.L."/>
            <person name="Correr F.H."/>
            <person name="Franceschini L.M."/>
            <person name="Leite T.F."/>
            <person name="Margarido G.R.A."/>
            <person name="Almeida C.A."/>
            <person name="Ferrarezi J.A."/>
            <person name="Labate C.A."/>
        </authorList>
    </citation>
    <scope>NUCLEOTIDE SEQUENCE</scope>
    <source>
        <strain evidence="8">MF-1</strain>
    </source>
</reference>
<evidence type="ECO:0000256" key="5">
    <source>
        <dbReference type="ARBA" id="ARBA00022801"/>
    </source>
</evidence>
<dbReference type="OrthoDB" id="427924at2759"/>
<dbReference type="InterPro" id="IPR041373">
    <property type="entry name" value="RT_RNaseH"/>
</dbReference>
<evidence type="ECO:0000256" key="2">
    <source>
        <dbReference type="ARBA" id="ARBA00022695"/>
    </source>
</evidence>
<dbReference type="PANTHER" id="PTHR34072">
    <property type="entry name" value="ENZYMATIC POLYPROTEIN-RELATED"/>
    <property type="match status" value="1"/>
</dbReference>
<dbReference type="Pfam" id="PF17917">
    <property type="entry name" value="RT_RNaseH"/>
    <property type="match status" value="1"/>
</dbReference>
<keyword evidence="1" id="KW-0808">Transferase</keyword>
<dbReference type="Proteomes" id="UP000765509">
    <property type="component" value="Unassembled WGS sequence"/>
</dbReference>
<dbReference type="AlphaFoldDB" id="A0A9Q3CQ61"/>
<comment type="caution">
    <text evidence="8">The sequence shown here is derived from an EMBL/GenBank/DDBJ whole genome shotgun (WGS) entry which is preliminary data.</text>
</comment>
<dbReference type="GO" id="GO:0003964">
    <property type="term" value="F:RNA-directed DNA polymerase activity"/>
    <property type="evidence" value="ECO:0007669"/>
    <property type="project" value="UniProtKB-KW"/>
</dbReference>
<organism evidence="8 9">
    <name type="scientific">Austropuccinia psidii MF-1</name>
    <dbReference type="NCBI Taxonomy" id="1389203"/>
    <lineage>
        <taxon>Eukaryota</taxon>
        <taxon>Fungi</taxon>
        <taxon>Dikarya</taxon>
        <taxon>Basidiomycota</taxon>
        <taxon>Pucciniomycotina</taxon>
        <taxon>Pucciniomycetes</taxon>
        <taxon>Pucciniales</taxon>
        <taxon>Sphaerophragmiaceae</taxon>
        <taxon>Austropuccinia</taxon>
    </lineage>
</organism>
<evidence type="ECO:0000313" key="9">
    <source>
        <dbReference type="Proteomes" id="UP000765509"/>
    </source>
</evidence>
<evidence type="ECO:0000256" key="4">
    <source>
        <dbReference type="ARBA" id="ARBA00022759"/>
    </source>
</evidence>
<keyword evidence="5" id="KW-0378">Hydrolase</keyword>
<dbReference type="GO" id="GO:0004519">
    <property type="term" value="F:endonuclease activity"/>
    <property type="evidence" value="ECO:0007669"/>
    <property type="project" value="UniProtKB-KW"/>
</dbReference>
<evidence type="ECO:0000259" key="7">
    <source>
        <dbReference type="Pfam" id="PF17917"/>
    </source>
</evidence>
<keyword evidence="2" id="KW-0548">Nucleotidyltransferase</keyword>
<gene>
    <name evidence="8" type="ORF">O181_029044</name>
</gene>
<protein>
    <recommendedName>
        <fullName evidence="7">Reverse transcriptase RNase H-like domain-containing protein</fullName>
    </recommendedName>
</protein>
<sequence>MTLKTLSYEKVSGKIKLEKDSGYIAAGEVLMQEDENGKDRPVQYESVNLSRLESKYSQPNLELCCVARILKKLQTILWGQHFGFKVDDKALIQIINTPCLPNVPMKRWVEFIQLLSFDLLHKLGKTFTMPDGLSRRPKGEDEEESEMEDFYEGRTSFDWSEIKLIYSTYL</sequence>
<keyword evidence="4" id="KW-0255">Endonuclease</keyword>
<evidence type="ECO:0000256" key="6">
    <source>
        <dbReference type="ARBA" id="ARBA00022918"/>
    </source>
</evidence>
<dbReference type="SUPFAM" id="SSF56672">
    <property type="entry name" value="DNA/RNA polymerases"/>
    <property type="match status" value="1"/>
</dbReference>
<accession>A0A9Q3CQ61</accession>
<evidence type="ECO:0000256" key="1">
    <source>
        <dbReference type="ARBA" id="ARBA00022679"/>
    </source>
</evidence>
<keyword evidence="6" id="KW-0695">RNA-directed DNA polymerase</keyword>
<dbReference type="GO" id="GO:0016787">
    <property type="term" value="F:hydrolase activity"/>
    <property type="evidence" value="ECO:0007669"/>
    <property type="project" value="UniProtKB-KW"/>
</dbReference>
<evidence type="ECO:0000256" key="3">
    <source>
        <dbReference type="ARBA" id="ARBA00022722"/>
    </source>
</evidence>
<dbReference type="EMBL" id="AVOT02010022">
    <property type="protein sequence ID" value="MBW0489329.1"/>
    <property type="molecule type" value="Genomic_DNA"/>
</dbReference>
<evidence type="ECO:0000313" key="8">
    <source>
        <dbReference type="EMBL" id="MBW0489329.1"/>
    </source>
</evidence>